<evidence type="ECO:0000313" key="4">
    <source>
        <dbReference type="Proteomes" id="UP000250266"/>
    </source>
</evidence>
<keyword evidence="1" id="KW-0812">Transmembrane</keyword>
<evidence type="ECO:0000256" key="2">
    <source>
        <dbReference type="SAM" id="SignalP"/>
    </source>
</evidence>
<feature type="transmembrane region" description="Helical" evidence="1">
    <location>
        <begin position="100"/>
        <end position="126"/>
    </location>
</feature>
<organism evidence="3 4">
    <name type="scientific">Lepidopterella palustris CBS 459.81</name>
    <dbReference type="NCBI Taxonomy" id="1314670"/>
    <lineage>
        <taxon>Eukaryota</taxon>
        <taxon>Fungi</taxon>
        <taxon>Dikarya</taxon>
        <taxon>Ascomycota</taxon>
        <taxon>Pezizomycotina</taxon>
        <taxon>Dothideomycetes</taxon>
        <taxon>Pleosporomycetidae</taxon>
        <taxon>Mytilinidiales</taxon>
        <taxon>Argynnaceae</taxon>
        <taxon>Lepidopterella</taxon>
    </lineage>
</organism>
<feature type="signal peptide" evidence="2">
    <location>
        <begin position="1"/>
        <end position="17"/>
    </location>
</feature>
<keyword evidence="1" id="KW-1133">Transmembrane helix</keyword>
<dbReference type="EMBL" id="KV745806">
    <property type="protein sequence ID" value="OCK73365.1"/>
    <property type="molecule type" value="Genomic_DNA"/>
</dbReference>
<protein>
    <submittedName>
        <fullName evidence="3">Uncharacterized protein</fullName>
    </submittedName>
</protein>
<evidence type="ECO:0000256" key="1">
    <source>
        <dbReference type="SAM" id="Phobius"/>
    </source>
</evidence>
<proteinExistence type="predicted"/>
<gene>
    <name evidence="3" type="ORF">K432DRAFT_430627</name>
</gene>
<dbReference type="AlphaFoldDB" id="A0A8E2DXF3"/>
<keyword evidence="4" id="KW-1185">Reference proteome</keyword>
<feature type="transmembrane region" description="Helical" evidence="1">
    <location>
        <begin position="70"/>
        <end position="88"/>
    </location>
</feature>
<name>A0A8E2DXF3_9PEZI</name>
<dbReference type="OrthoDB" id="3597048at2759"/>
<sequence>MAFLPLFLSCALLSALSITNLGLITSMVSFLHIQKYDVKTYQVNWPDNQLRLTVLPQHIWLDQGHTSNGVAGYGFFLGLFGMFVAWRQRDRDERRRSKSLMTLIILLILAVLFTLSAIVFVFVVTYQTNNQTIESSIATFGVKYPADHWTPETWYKSLLAQPIDDSLRGAFKMHIHTWEAWRWMLLPIFVVDVVALGLAVAEMRRQRKGAQPFDYPVEK</sequence>
<evidence type="ECO:0000313" key="3">
    <source>
        <dbReference type="EMBL" id="OCK73365.1"/>
    </source>
</evidence>
<dbReference type="Proteomes" id="UP000250266">
    <property type="component" value="Unassembled WGS sequence"/>
</dbReference>
<keyword evidence="2" id="KW-0732">Signal</keyword>
<accession>A0A8E2DXF3</accession>
<feature type="chain" id="PRO_5034202873" evidence="2">
    <location>
        <begin position="18"/>
        <end position="219"/>
    </location>
</feature>
<keyword evidence="1" id="KW-0472">Membrane</keyword>
<feature type="transmembrane region" description="Helical" evidence="1">
    <location>
        <begin position="180"/>
        <end position="201"/>
    </location>
</feature>
<reference evidence="3 4" key="1">
    <citation type="journal article" date="2016" name="Nat. Commun.">
        <title>Ectomycorrhizal ecology is imprinted in the genome of the dominant symbiotic fungus Cenococcum geophilum.</title>
        <authorList>
            <consortium name="DOE Joint Genome Institute"/>
            <person name="Peter M."/>
            <person name="Kohler A."/>
            <person name="Ohm R.A."/>
            <person name="Kuo A."/>
            <person name="Krutzmann J."/>
            <person name="Morin E."/>
            <person name="Arend M."/>
            <person name="Barry K.W."/>
            <person name="Binder M."/>
            <person name="Choi C."/>
            <person name="Clum A."/>
            <person name="Copeland A."/>
            <person name="Grisel N."/>
            <person name="Haridas S."/>
            <person name="Kipfer T."/>
            <person name="LaButti K."/>
            <person name="Lindquist E."/>
            <person name="Lipzen A."/>
            <person name="Maire R."/>
            <person name="Meier B."/>
            <person name="Mihaltcheva S."/>
            <person name="Molinier V."/>
            <person name="Murat C."/>
            <person name="Poggeler S."/>
            <person name="Quandt C.A."/>
            <person name="Sperisen C."/>
            <person name="Tritt A."/>
            <person name="Tisserant E."/>
            <person name="Crous P.W."/>
            <person name="Henrissat B."/>
            <person name="Nehls U."/>
            <person name="Egli S."/>
            <person name="Spatafora J.W."/>
            <person name="Grigoriev I.V."/>
            <person name="Martin F.M."/>
        </authorList>
    </citation>
    <scope>NUCLEOTIDE SEQUENCE [LARGE SCALE GENOMIC DNA]</scope>
    <source>
        <strain evidence="3 4">CBS 459.81</strain>
    </source>
</reference>